<feature type="chain" id="PRO_5046452222" evidence="2">
    <location>
        <begin position="27"/>
        <end position="135"/>
    </location>
</feature>
<sequence>MKKLVQAGTVVGACGLVLFGTGAARAQTDPGDSLLSAVAGADVGTVTGMISGVICDNRLADFNYQSPRTKSPHPCVNGPVHSGNSKNSNNFLNHGNPVDSGNIETASGSTNSLNTVYGAQKDSSNNVSRILKVLR</sequence>
<evidence type="ECO:0000256" key="2">
    <source>
        <dbReference type="SAM" id="SignalP"/>
    </source>
</evidence>
<evidence type="ECO:0000313" key="3">
    <source>
        <dbReference type="EMBL" id="GAA2655056.1"/>
    </source>
</evidence>
<name>A0ABN3RKU2_9ACTN</name>
<evidence type="ECO:0000313" key="4">
    <source>
        <dbReference type="Proteomes" id="UP001500994"/>
    </source>
</evidence>
<keyword evidence="4" id="KW-1185">Reference proteome</keyword>
<dbReference type="Proteomes" id="UP001500994">
    <property type="component" value="Unassembled WGS sequence"/>
</dbReference>
<feature type="signal peptide" evidence="2">
    <location>
        <begin position="1"/>
        <end position="26"/>
    </location>
</feature>
<gene>
    <name evidence="3" type="ORF">GCM10009864_20360</name>
</gene>
<keyword evidence="2" id="KW-0732">Signal</keyword>
<dbReference type="RefSeq" id="WP_344574719.1">
    <property type="nucleotide sequence ID" value="NZ_BAAARK010000005.1"/>
</dbReference>
<dbReference type="EMBL" id="BAAARK010000005">
    <property type="protein sequence ID" value="GAA2655056.1"/>
    <property type="molecule type" value="Genomic_DNA"/>
</dbReference>
<protein>
    <submittedName>
        <fullName evidence="3">Uncharacterized protein</fullName>
    </submittedName>
</protein>
<feature type="compositionally biased region" description="Polar residues" evidence="1">
    <location>
        <begin position="82"/>
        <end position="93"/>
    </location>
</feature>
<organism evidence="3 4">
    <name type="scientific">Streptomyces lunalinharesii</name>
    <dbReference type="NCBI Taxonomy" id="333384"/>
    <lineage>
        <taxon>Bacteria</taxon>
        <taxon>Bacillati</taxon>
        <taxon>Actinomycetota</taxon>
        <taxon>Actinomycetes</taxon>
        <taxon>Kitasatosporales</taxon>
        <taxon>Streptomycetaceae</taxon>
        <taxon>Streptomyces</taxon>
    </lineage>
</organism>
<reference evidence="3 4" key="1">
    <citation type="journal article" date="2019" name="Int. J. Syst. Evol. Microbiol.">
        <title>The Global Catalogue of Microorganisms (GCM) 10K type strain sequencing project: providing services to taxonomists for standard genome sequencing and annotation.</title>
        <authorList>
            <consortium name="The Broad Institute Genomics Platform"/>
            <consortium name="The Broad Institute Genome Sequencing Center for Infectious Disease"/>
            <person name="Wu L."/>
            <person name="Ma J."/>
        </authorList>
    </citation>
    <scope>NUCLEOTIDE SEQUENCE [LARGE SCALE GENOMIC DNA]</scope>
    <source>
        <strain evidence="3 4">JCM 16374</strain>
    </source>
</reference>
<proteinExistence type="predicted"/>
<feature type="region of interest" description="Disordered" evidence="1">
    <location>
        <begin position="82"/>
        <end position="107"/>
    </location>
</feature>
<evidence type="ECO:0000256" key="1">
    <source>
        <dbReference type="SAM" id="MobiDB-lite"/>
    </source>
</evidence>
<accession>A0ABN3RKU2</accession>
<comment type="caution">
    <text evidence="3">The sequence shown here is derived from an EMBL/GenBank/DDBJ whole genome shotgun (WGS) entry which is preliminary data.</text>
</comment>